<accession>W1Q4M7</accession>
<dbReference type="HOGENOM" id="CLU_023625_3_1_9"/>
<dbReference type="GO" id="GO:0006308">
    <property type="term" value="P:DNA catabolic process"/>
    <property type="evidence" value="ECO:0007669"/>
    <property type="project" value="UniProtKB-UniRule"/>
</dbReference>
<dbReference type="InterPro" id="IPR020579">
    <property type="entry name" value="Exonuc_VII_lsu_C"/>
</dbReference>
<dbReference type="Pfam" id="PF02601">
    <property type="entry name" value="Exonuc_VII_L"/>
    <property type="match status" value="1"/>
</dbReference>
<feature type="region of interest" description="Disordered" evidence="7">
    <location>
        <begin position="444"/>
        <end position="467"/>
    </location>
</feature>
<feature type="domain" description="Exonuclease VII large subunit C-terminal" evidence="8">
    <location>
        <begin position="131"/>
        <end position="439"/>
    </location>
</feature>
<name>W1Q4M7_ABIDE</name>
<dbReference type="InterPro" id="IPR025824">
    <property type="entry name" value="OB-fold_nuc-bd_dom"/>
</dbReference>
<keyword evidence="2 5" id="KW-0540">Nuclease</keyword>
<evidence type="ECO:0000256" key="7">
    <source>
        <dbReference type="SAM" id="MobiDB-lite"/>
    </source>
</evidence>
<proteinExistence type="inferred from homology"/>
<organism evidence="10 11">
    <name type="scientific">Abiotrophia defectiva ATCC 49176</name>
    <dbReference type="NCBI Taxonomy" id="592010"/>
    <lineage>
        <taxon>Bacteria</taxon>
        <taxon>Bacillati</taxon>
        <taxon>Bacillota</taxon>
        <taxon>Bacilli</taxon>
        <taxon>Lactobacillales</taxon>
        <taxon>Aerococcaceae</taxon>
        <taxon>Abiotrophia</taxon>
    </lineage>
</organism>
<comment type="function">
    <text evidence="5">Bidirectionally degrades single-stranded DNA into large acid-insoluble oligonucleotides, which are then degraded further into small acid-soluble oligonucleotides.</text>
</comment>
<feature type="domain" description="OB-fold nucleic acid binding" evidence="9">
    <location>
        <begin position="9"/>
        <end position="102"/>
    </location>
</feature>
<gene>
    <name evidence="5" type="primary">xseA</name>
    <name evidence="10" type="ORF">GCWU000182_000505</name>
</gene>
<evidence type="ECO:0000256" key="4">
    <source>
        <dbReference type="ARBA" id="ARBA00022839"/>
    </source>
</evidence>
<dbReference type="GO" id="GO:0009318">
    <property type="term" value="C:exodeoxyribonuclease VII complex"/>
    <property type="evidence" value="ECO:0007669"/>
    <property type="project" value="UniProtKB-UniRule"/>
</dbReference>
<evidence type="ECO:0000256" key="1">
    <source>
        <dbReference type="ARBA" id="ARBA00022490"/>
    </source>
</evidence>
<dbReference type="GeneID" id="84816602"/>
<comment type="similarity">
    <text evidence="5 6">Belongs to the XseA family.</text>
</comment>
<dbReference type="GO" id="GO:0005737">
    <property type="term" value="C:cytoplasm"/>
    <property type="evidence" value="ECO:0007669"/>
    <property type="project" value="UniProtKB-SubCell"/>
</dbReference>
<comment type="subunit">
    <text evidence="5">Heterooligomer composed of large and small subunits.</text>
</comment>
<dbReference type="EMBL" id="ACIN03000003">
    <property type="protein sequence ID" value="ESK66162.1"/>
    <property type="molecule type" value="Genomic_DNA"/>
</dbReference>
<evidence type="ECO:0000313" key="10">
    <source>
        <dbReference type="EMBL" id="ESK66162.1"/>
    </source>
</evidence>
<comment type="subcellular location">
    <subcellularLocation>
        <location evidence="5 6">Cytoplasm</location>
    </subcellularLocation>
</comment>
<dbReference type="NCBIfam" id="TIGR00237">
    <property type="entry name" value="xseA"/>
    <property type="match status" value="1"/>
</dbReference>
<dbReference type="eggNOG" id="COG1570">
    <property type="taxonomic scope" value="Bacteria"/>
</dbReference>
<keyword evidence="11" id="KW-1185">Reference proteome</keyword>
<evidence type="ECO:0000256" key="3">
    <source>
        <dbReference type="ARBA" id="ARBA00022801"/>
    </source>
</evidence>
<evidence type="ECO:0000313" key="11">
    <source>
        <dbReference type="Proteomes" id="UP000019050"/>
    </source>
</evidence>
<evidence type="ECO:0000259" key="9">
    <source>
        <dbReference type="Pfam" id="PF13742"/>
    </source>
</evidence>
<dbReference type="PANTHER" id="PTHR30008">
    <property type="entry name" value="EXODEOXYRIBONUCLEASE 7 LARGE SUBUNIT"/>
    <property type="match status" value="1"/>
</dbReference>
<dbReference type="OrthoDB" id="9802795at2"/>
<keyword evidence="1 5" id="KW-0963">Cytoplasm</keyword>
<keyword evidence="4 5" id="KW-0269">Exonuclease</keyword>
<dbReference type="Pfam" id="PF13742">
    <property type="entry name" value="tRNA_anti_2"/>
    <property type="match status" value="1"/>
</dbReference>
<dbReference type="InterPro" id="IPR003753">
    <property type="entry name" value="Exonuc_VII_L"/>
</dbReference>
<evidence type="ECO:0000259" key="8">
    <source>
        <dbReference type="Pfam" id="PF02601"/>
    </source>
</evidence>
<dbReference type="GO" id="GO:0008855">
    <property type="term" value="F:exodeoxyribonuclease VII activity"/>
    <property type="evidence" value="ECO:0007669"/>
    <property type="project" value="UniProtKB-UniRule"/>
</dbReference>
<comment type="catalytic activity">
    <reaction evidence="5 6">
        <text>Exonucleolytic cleavage in either 5'- to 3'- or 3'- to 5'-direction to yield nucleoside 5'-phosphates.</text>
        <dbReference type="EC" id="3.1.11.6"/>
    </reaction>
</comment>
<evidence type="ECO:0000256" key="2">
    <source>
        <dbReference type="ARBA" id="ARBA00022722"/>
    </source>
</evidence>
<comment type="caution">
    <text evidence="10">The sequence shown here is derived from an EMBL/GenBank/DDBJ whole genome shotgun (WGS) entry which is preliminary data.</text>
</comment>
<dbReference type="STRING" id="592010.GCWU000182_000505"/>
<evidence type="ECO:0000256" key="6">
    <source>
        <dbReference type="RuleBase" id="RU004355"/>
    </source>
</evidence>
<sequence length="467" mass="52474">MTDTQKDYLSVKALTRYLKRKFDVDPYLQKVYVVGEVSNFRLRTGHQYFSLKEDNVKINVTMFKQAFSKLPFKLEEGMKVLAVGRVSIYEPSGSYQLTLESLQPDGVGSLYLALEQLKAKLKQAGLLDLPKKQPRRFPRRIAVITSPSGAVIRDIVTTLKRRYPIAQVVVFPTRVQGKEASGEIVAAFERLKAKQAAFDTVILARGGGAIEDLWPFNEEIVAQAILACPLPVITAIGHETDTTIADLVGDLRAPTPTAAAEMAAEELSQVYLKLEESRTRLAQAMLSRIQHKQTQLRRYQEVYIFREPERLYQAYMQQVDLIKERLLRAQSSYLQGQAQGLALLSTRLKAQGPSGRLHLEGERLARLRHQLQRAMAQTSQHYQGELARYSQLLEAYSPLKILARGYAIIEDKQEAVKSVQQLQVGQVIDLTLQDGQATAQVQTISAQKGKNHGNKKEKACEFRSSSS</sequence>
<dbReference type="RefSeq" id="WP_023391156.1">
    <property type="nucleotide sequence ID" value="NZ_KI535340.1"/>
</dbReference>
<evidence type="ECO:0000256" key="5">
    <source>
        <dbReference type="HAMAP-Rule" id="MF_00378"/>
    </source>
</evidence>
<dbReference type="GO" id="GO:0003676">
    <property type="term" value="F:nucleic acid binding"/>
    <property type="evidence" value="ECO:0007669"/>
    <property type="project" value="InterPro"/>
</dbReference>
<dbReference type="AlphaFoldDB" id="W1Q4M7"/>
<dbReference type="HAMAP" id="MF_00378">
    <property type="entry name" value="Exonuc_7_L"/>
    <property type="match status" value="1"/>
</dbReference>
<dbReference type="Proteomes" id="UP000019050">
    <property type="component" value="Unassembled WGS sequence"/>
</dbReference>
<dbReference type="CDD" id="cd04489">
    <property type="entry name" value="ExoVII_LU_OBF"/>
    <property type="match status" value="1"/>
</dbReference>
<dbReference type="PANTHER" id="PTHR30008:SF0">
    <property type="entry name" value="EXODEOXYRIBONUCLEASE 7 LARGE SUBUNIT"/>
    <property type="match status" value="1"/>
</dbReference>
<keyword evidence="3 5" id="KW-0378">Hydrolase</keyword>
<protein>
    <recommendedName>
        <fullName evidence="5">Exodeoxyribonuclease 7 large subunit</fullName>
        <ecNumber evidence="5">3.1.11.6</ecNumber>
    </recommendedName>
    <alternativeName>
        <fullName evidence="5">Exodeoxyribonuclease VII large subunit</fullName>
        <shortName evidence="5">Exonuclease VII large subunit</shortName>
    </alternativeName>
</protein>
<reference evidence="10" key="1">
    <citation type="submission" date="2013-06" db="EMBL/GenBank/DDBJ databases">
        <authorList>
            <person name="Weinstock G."/>
            <person name="Sodergren E."/>
            <person name="Clifton S."/>
            <person name="Fulton L."/>
            <person name="Fulton B."/>
            <person name="Courtney L."/>
            <person name="Fronick C."/>
            <person name="Harrison M."/>
            <person name="Strong C."/>
            <person name="Farmer C."/>
            <person name="Delahaunty K."/>
            <person name="Markovic C."/>
            <person name="Hall O."/>
            <person name="Minx P."/>
            <person name="Tomlinson C."/>
            <person name="Mitreva M."/>
            <person name="Nelson J."/>
            <person name="Hou S."/>
            <person name="Wollam A."/>
            <person name="Pepin K.H."/>
            <person name="Johnson M."/>
            <person name="Bhonagiri V."/>
            <person name="Nash W.E."/>
            <person name="Warren W."/>
            <person name="Chinwalla A."/>
            <person name="Mardis E.R."/>
            <person name="Wilson R.K."/>
        </authorList>
    </citation>
    <scope>NUCLEOTIDE SEQUENCE [LARGE SCALE GENOMIC DNA]</scope>
    <source>
        <strain evidence="10">ATCC 49176</strain>
    </source>
</reference>
<dbReference type="EC" id="3.1.11.6" evidence="5"/>